<gene>
    <name evidence="4" type="ORF">IXB50_12525</name>
</gene>
<dbReference type="Pfam" id="PF20703">
    <property type="entry name" value="nSTAND1"/>
    <property type="match status" value="1"/>
</dbReference>
<protein>
    <recommendedName>
        <fullName evidence="3">Novel STAND NTPase 1 domain-containing protein</fullName>
    </recommendedName>
</protein>
<reference evidence="4" key="1">
    <citation type="submission" date="2020-11" db="EMBL/GenBank/DDBJ databases">
        <authorList>
            <person name="Konstantinou D."/>
            <person name="Gkelis S."/>
            <person name="Popin R."/>
            <person name="Fewer D."/>
            <person name="Sivonen K."/>
        </authorList>
    </citation>
    <scope>NUCLEOTIDE SEQUENCE</scope>
    <source>
        <strain evidence="4">TAU-MAC 1115</strain>
    </source>
</reference>
<dbReference type="Gene3D" id="3.40.50.300">
    <property type="entry name" value="P-loop containing nucleotide triphosphate hydrolases"/>
    <property type="match status" value="1"/>
</dbReference>
<dbReference type="InterPro" id="IPR049052">
    <property type="entry name" value="nSTAND1"/>
</dbReference>
<feature type="transmembrane region" description="Helical" evidence="2">
    <location>
        <begin position="920"/>
        <end position="939"/>
    </location>
</feature>
<dbReference type="SUPFAM" id="SSF52540">
    <property type="entry name" value="P-loop containing nucleoside triphosphate hydrolases"/>
    <property type="match status" value="1"/>
</dbReference>
<keyword evidence="2" id="KW-0812">Transmembrane</keyword>
<dbReference type="EMBL" id="JADOES010000022">
    <property type="protein sequence ID" value="MBT9316247.1"/>
    <property type="molecule type" value="Genomic_DNA"/>
</dbReference>
<accession>A0A947DFS2</accession>
<evidence type="ECO:0000313" key="4">
    <source>
        <dbReference type="EMBL" id="MBT9316247.1"/>
    </source>
</evidence>
<feature type="coiled-coil region" evidence="1">
    <location>
        <begin position="868"/>
        <end position="909"/>
    </location>
</feature>
<keyword evidence="5" id="KW-1185">Reference proteome</keyword>
<evidence type="ECO:0000259" key="3">
    <source>
        <dbReference type="Pfam" id="PF20703"/>
    </source>
</evidence>
<comment type="caution">
    <text evidence="4">The sequence shown here is derived from an EMBL/GenBank/DDBJ whole genome shotgun (WGS) entry which is preliminary data.</text>
</comment>
<evidence type="ECO:0000256" key="1">
    <source>
        <dbReference type="SAM" id="Coils"/>
    </source>
</evidence>
<dbReference type="AlphaFoldDB" id="A0A947DFS2"/>
<dbReference type="RefSeq" id="WP_215609313.1">
    <property type="nucleotide sequence ID" value="NZ_JADOES010000022.1"/>
</dbReference>
<dbReference type="Proteomes" id="UP000717364">
    <property type="component" value="Unassembled WGS sequence"/>
</dbReference>
<proteinExistence type="predicted"/>
<keyword evidence="2" id="KW-0472">Membrane</keyword>
<dbReference type="Gene3D" id="1.25.40.10">
    <property type="entry name" value="Tetratricopeptide repeat domain"/>
    <property type="match status" value="1"/>
</dbReference>
<name>A0A947DFS2_9CYAN</name>
<dbReference type="InterPro" id="IPR011990">
    <property type="entry name" value="TPR-like_helical_dom_sf"/>
</dbReference>
<sequence>MVDALPRQILSPENQRSLKSLQRAIVLSSGRRFSLILVHCNYAHLQAQIMERLYQDTTITMREIAIATDSHTLFTAIKSELEDDVPQVLVITELEKNKNLETLLLAANQVRDTFRKQFICPLVLWVTDDVLSQMVRLAPDFYSWATSPITFQLSSSELQKFLQQQTDQLFANLLNSTGDVSVDDLLQTTERALSPREVKAARQDLQTQQTALAPDLEASLQFVLGQESHNRGDFQAAIEKYQTSLRFWQENNLLEQHLERQGLLLLCLGRSYLAWGESESVANESYFLTANHHLQDCLATFDAANRPDLRAKFISYRGDALKHLKRWDELQTLLNEAQALHRTYPDTVEQAKVSGLLVEIALQYTKNYTDAIQHGEHALQLLANKPDQRLMQSRYSLLLAEALQKSQQPQTAISVLCQARDHFKPKDKTHRYIKQDPQLYIQILEKLRNLYFDQKKYREAFYCKRVQLVIESQYGLRAFIGAGRLRPNRQTNVNASSSGTIAEEIAASGRQKDVERLKERIFRDDYVLTILHGQLGVGKSSLIQAGLIPALEEETINARDMLVVLLRRYLNWEYKLKENLDSQLQKLPYKTSDTSSSNQTLLEQLQEIQYHNLQTVLIFDQFEEFFVNQPDSSKRKAFFTFLSHCLKIPFVEVVLSLREDYLHHLLEWERYKDLECINTNVLNKHHRYELENFSIKSAQAVIQGLTNRFQLALEPKLIDCLVKDLAGDSKQVRPIELQVVGAQLQEEKIRTFNQYIALGDNPKEVLVQNYLEGVIRDCGPENRQAAELILFVLTGENNTRPSKTREELETDLSDLKRDLLPEAEKLDFILEIFKESGLVFLLPESPSDRYQLVHDYLVEFIRRQQPRIAKLAKELEDKKVELEIAHLEKENAESQQRVIEKRQQQTEAELMIEKTHKGRLLFFSPLLLVFFITASYLIFRIQNQHFKRKEQIKNKVLTNLIASQAHDEIEKHRENAKKLLADGRNDEALENILYAGSSLSSRFDFKDNFFVVENSEYIIEETMLTFQNILIGITAKEEDLSVTIAKTEEFLRNPGYLTSEEQYDLLSDLMKVGCTYTDEKKLDSSELKQICGYNL</sequence>
<organism evidence="4 5">
    <name type="scientific">Leptothoe spongobia TAU-MAC 1115</name>
    <dbReference type="NCBI Taxonomy" id="1967444"/>
    <lineage>
        <taxon>Bacteria</taxon>
        <taxon>Bacillati</taxon>
        <taxon>Cyanobacteriota</taxon>
        <taxon>Cyanophyceae</taxon>
        <taxon>Nodosilineales</taxon>
        <taxon>Cymatolegaceae</taxon>
        <taxon>Leptothoe</taxon>
        <taxon>Leptothoe spongobia</taxon>
    </lineage>
</organism>
<keyword evidence="1" id="KW-0175">Coiled coil</keyword>
<dbReference type="SUPFAM" id="SSF48452">
    <property type="entry name" value="TPR-like"/>
    <property type="match status" value="1"/>
</dbReference>
<reference evidence="4" key="2">
    <citation type="journal article" date="2021" name="Mar. Drugs">
        <title>Genome Reduction and Secondary Metabolism of the Marine Sponge-Associated Cyanobacterium Leptothoe.</title>
        <authorList>
            <person name="Konstantinou D."/>
            <person name="Popin R.V."/>
            <person name="Fewer D.P."/>
            <person name="Sivonen K."/>
            <person name="Gkelis S."/>
        </authorList>
    </citation>
    <scope>NUCLEOTIDE SEQUENCE</scope>
    <source>
        <strain evidence="4">TAU-MAC 1115</strain>
    </source>
</reference>
<feature type="domain" description="Novel STAND NTPase 1" evidence="3">
    <location>
        <begin position="509"/>
        <end position="859"/>
    </location>
</feature>
<evidence type="ECO:0000256" key="2">
    <source>
        <dbReference type="SAM" id="Phobius"/>
    </source>
</evidence>
<keyword evidence="2" id="KW-1133">Transmembrane helix</keyword>
<dbReference type="InterPro" id="IPR027417">
    <property type="entry name" value="P-loop_NTPase"/>
</dbReference>
<evidence type="ECO:0000313" key="5">
    <source>
        <dbReference type="Proteomes" id="UP000717364"/>
    </source>
</evidence>